<dbReference type="CDD" id="cd06257">
    <property type="entry name" value="DnaJ"/>
    <property type="match status" value="1"/>
</dbReference>
<protein>
    <submittedName>
        <fullName evidence="3">DnaJ-like subfamily C member 8</fullName>
    </submittedName>
</protein>
<keyword evidence="1" id="KW-0175">Coiled coil</keyword>
<sequence length="565" mass="63265">MDAAFPFPFIQAQPDAEAMLTVWMARCLALMPALLVDKKIEGSAGTPEEIIERVLAKIYDPKQGYGSAYDILQVTKEASENEITKAYRRLAVLVHPDKCKLDKAEEAFQVIVKAYNDTKDPNYVERPASAAGSSEAANEVAEANKKRYEEQAKERRERKKQEQKELREWERNKDKRAAGWQIFMNNVQSKKYKTGHAVGKASGRNIEAPAQVAAFFDTPSQATKRLRLAKAAGTRPLLRDVILLRHHHGHMGGKSWQHSQGNQAYRDNGRYWRGAYRTWSPQAKDKNKFPAYDQVRLPRDRRTEDSGASASVQASPGHVQMIQTSINNARKAETKVASIEERIAERKAQWDVYLEDIKAAWVRESQRHEKDMARMREELATAVRYQDTARAELRDVHQAVVRGQTASREQADYDGTWYTMMQQWQQENTCNAPEAILARAMTAGADAPLGRTGVSLPPPPCGPPPGFGERPSSNSWANTYGACPLSWSLQPTLESLLQTSVNVDAVANQLAARRVLEPFGGRHPNVGTLGQIDPNKRPVQALITEEEDDDLQEIPPEDDPGQGST</sequence>
<dbReference type="PROSITE" id="PS50076">
    <property type="entry name" value="DNAJ_2"/>
    <property type="match status" value="1"/>
</dbReference>
<proteinExistence type="predicted"/>
<dbReference type="InterPro" id="IPR052317">
    <property type="entry name" value="Viral_replicn-host_int_reg"/>
</dbReference>
<comment type="caution">
    <text evidence="3">The sequence shown here is derived from an EMBL/GenBank/DDBJ whole genome shotgun (WGS) entry which is preliminary data.</text>
</comment>
<feature type="coiled-coil region" evidence="1">
    <location>
        <begin position="322"/>
        <end position="378"/>
    </location>
</feature>
<dbReference type="OrthoDB" id="10250354at2759"/>
<name>A0A1Q9D9C4_SYMMI</name>
<accession>A0A1Q9D9C4</accession>
<dbReference type="Pfam" id="PF00226">
    <property type="entry name" value="DnaJ"/>
    <property type="match status" value="1"/>
</dbReference>
<evidence type="ECO:0000256" key="1">
    <source>
        <dbReference type="SAM" id="Coils"/>
    </source>
</evidence>
<organism evidence="3 4">
    <name type="scientific">Symbiodinium microadriaticum</name>
    <name type="common">Dinoflagellate</name>
    <name type="synonym">Zooxanthella microadriatica</name>
    <dbReference type="NCBI Taxonomy" id="2951"/>
    <lineage>
        <taxon>Eukaryota</taxon>
        <taxon>Sar</taxon>
        <taxon>Alveolata</taxon>
        <taxon>Dinophyceae</taxon>
        <taxon>Suessiales</taxon>
        <taxon>Symbiodiniaceae</taxon>
        <taxon>Symbiodinium</taxon>
    </lineage>
</organism>
<evidence type="ECO:0000256" key="2">
    <source>
        <dbReference type="SAM" id="MobiDB-lite"/>
    </source>
</evidence>
<dbReference type="SMART" id="SM00271">
    <property type="entry name" value="DnaJ"/>
    <property type="match status" value="1"/>
</dbReference>
<dbReference type="InterPro" id="IPR036869">
    <property type="entry name" value="J_dom_sf"/>
</dbReference>
<dbReference type="AlphaFoldDB" id="A0A1Q9D9C4"/>
<feature type="compositionally biased region" description="Basic and acidic residues" evidence="2">
    <location>
        <begin position="296"/>
        <end position="305"/>
    </location>
</feature>
<feature type="region of interest" description="Disordered" evidence="2">
    <location>
        <begin position="519"/>
        <end position="565"/>
    </location>
</feature>
<gene>
    <name evidence="3" type="primary">Dnajc8</name>
    <name evidence="3" type="ORF">AK812_SmicGene26535</name>
</gene>
<dbReference type="PRINTS" id="PR00625">
    <property type="entry name" value="JDOMAIN"/>
</dbReference>
<feature type="compositionally biased region" description="Acidic residues" evidence="2">
    <location>
        <begin position="544"/>
        <end position="565"/>
    </location>
</feature>
<feature type="compositionally biased region" description="Low complexity" evidence="2">
    <location>
        <begin position="128"/>
        <end position="141"/>
    </location>
</feature>
<dbReference type="EMBL" id="LSRX01000651">
    <property type="protein sequence ID" value="OLP91740.1"/>
    <property type="molecule type" value="Genomic_DNA"/>
</dbReference>
<evidence type="ECO:0000313" key="4">
    <source>
        <dbReference type="Proteomes" id="UP000186817"/>
    </source>
</evidence>
<dbReference type="Gene3D" id="1.10.287.110">
    <property type="entry name" value="DnaJ domain"/>
    <property type="match status" value="1"/>
</dbReference>
<evidence type="ECO:0000313" key="3">
    <source>
        <dbReference type="EMBL" id="OLP91740.1"/>
    </source>
</evidence>
<keyword evidence="4" id="KW-1185">Reference proteome</keyword>
<feature type="compositionally biased region" description="Basic and acidic residues" evidence="2">
    <location>
        <begin position="142"/>
        <end position="170"/>
    </location>
</feature>
<dbReference type="SUPFAM" id="SSF46565">
    <property type="entry name" value="Chaperone J-domain"/>
    <property type="match status" value="1"/>
</dbReference>
<dbReference type="PANTHER" id="PTHR44665">
    <property type="entry name" value="DNAJ HOMOLOG SUBFAMILY C MEMBER 14"/>
    <property type="match status" value="1"/>
</dbReference>
<feature type="region of interest" description="Disordered" evidence="2">
    <location>
        <begin position="122"/>
        <end position="170"/>
    </location>
</feature>
<feature type="region of interest" description="Disordered" evidence="2">
    <location>
        <begin position="287"/>
        <end position="317"/>
    </location>
</feature>
<dbReference type="InterPro" id="IPR001623">
    <property type="entry name" value="DnaJ_domain"/>
</dbReference>
<reference evidence="3 4" key="1">
    <citation type="submission" date="2016-02" db="EMBL/GenBank/DDBJ databases">
        <title>Genome analysis of coral dinoflagellate symbionts highlights evolutionary adaptations to a symbiotic lifestyle.</title>
        <authorList>
            <person name="Aranda M."/>
            <person name="Li Y."/>
            <person name="Liew Y.J."/>
            <person name="Baumgarten S."/>
            <person name="Simakov O."/>
            <person name="Wilson M."/>
            <person name="Piel J."/>
            <person name="Ashoor H."/>
            <person name="Bougouffa S."/>
            <person name="Bajic V.B."/>
            <person name="Ryu T."/>
            <person name="Ravasi T."/>
            <person name="Bayer T."/>
            <person name="Micklem G."/>
            <person name="Kim H."/>
            <person name="Bhak J."/>
            <person name="Lajeunesse T.C."/>
            <person name="Voolstra C.R."/>
        </authorList>
    </citation>
    <scope>NUCLEOTIDE SEQUENCE [LARGE SCALE GENOMIC DNA]</scope>
    <source>
        <strain evidence="3 4">CCMP2467</strain>
    </source>
</reference>
<dbReference type="Proteomes" id="UP000186817">
    <property type="component" value="Unassembled WGS sequence"/>
</dbReference>
<dbReference type="PANTHER" id="PTHR44665:SF1">
    <property type="entry name" value="DNAJ HOMOLOG SUBFAMILY C MEMBER 14"/>
    <property type="match status" value="1"/>
</dbReference>